<feature type="transmembrane region" description="Helical" evidence="1">
    <location>
        <begin position="12"/>
        <end position="33"/>
    </location>
</feature>
<name>A0ABT8L6Q4_9BACT</name>
<dbReference type="Proteomes" id="UP001172083">
    <property type="component" value="Unassembled WGS sequence"/>
</dbReference>
<protein>
    <submittedName>
        <fullName evidence="3">Porin family protein</fullName>
    </submittedName>
</protein>
<evidence type="ECO:0000259" key="2">
    <source>
        <dbReference type="Pfam" id="PF13568"/>
    </source>
</evidence>
<dbReference type="InterPro" id="IPR025665">
    <property type="entry name" value="Beta-barrel_OMP_2"/>
</dbReference>
<keyword evidence="1" id="KW-0472">Membrane</keyword>
<evidence type="ECO:0000313" key="4">
    <source>
        <dbReference type="Proteomes" id="UP001172083"/>
    </source>
</evidence>
<dbReference type="RefSeq" id="WP_346757797.1">
    <property type="nucleotide sequence ID" value="NZ_JAUJEB010000001.1"/>
</dbReference>
<keyword evidence="4" id="KW-1185">Reference proteome</keyword>
<organism evidence="3 4">
    <name type="scientific">Agaribacillus aureus</name>
    <dbReference type="NCBI Taxonomy" id="3051825"/>
    <lineage>
        <taxon>Bacteria</taxon>
        <taxon>Pseudomonadati</taxon>
        <taxon>Bacteroidota</taxon>
        <taxon>Cytophagia</taxon>
        <taxon>Cytophagales</taxon>
        <taxon>Splendidivirgaceae</taxon>
        <taxon>Agaribacillus</taxon>
    </lineage>
</organism>
<sequence>MQTFDLWDKFNLCWAKVVIGVVVIVAMSGNAVYGQLEGEVNLPNSDNKKIKYGFSIGVFNSNFKLKYDDVFVTPAFDSVQSINPVNKFGFSLGLIANFKLAQYLDFRVTPKVGFYQNTIEIVYTDPTRETFAANTDLSRVEIPLLLKYKSARRGNTRMYLIGGVTPAIRVSGSKNEQELVDRIIVEDQSLSIEFGFGLDLYYPLFRFSPEIRFSRGINNMLSANDIANTEGVQRLTLNSVTLYLQFGD</sequence>
<feature type="domain" description="Outer membrane protein beta-barrel" evidence="2">
    <location>
        <begin position="47"/>
        <end position="221"/>
    </location>
</feature>
<dbReference type="Pfam" id="PF13568">
    <property type="entry name" value="OMP_b-brl_2"/>
    <property type="match status" value="1"/>
</dbReference>
<evidence type="ECO:0000256" key="1">
    <source>
        <dbReference type="SAM" id="Phobius"/>
    </source>
</evidence>
<accession>A0ABT8L6Q4</accession>
<keyword evidence="1" id="KW-0812">Transmembrane</keyword>
<keyword evidence="1" id="KW-1133">Transmembrane helix</keyword>
<proteinExistence type="predicted"/>
<evidence type="ECO:0000313" key="3">
    <source>
        <dbReference type="EMBL" id="MDN5212480.1"/>
    </source>
</evidence>
<reference evidence="3" key="1">
    <citation type="submission" date="2023-06" db="EMBL/GenBank/DDBJ databases">
        <title>Genomic of Agaribacillus aureum.</title>
        <authorList>
            <person name="Wang G."/>
        </authorList>
    </citation>
    <scope>NUCLEOTIDE SEQUENCE</scope>
    <source>
        <strain evidence="3">BMA12</strain>
    </source>
</reference>
<dbReference type="EMBL" id="JAUJEB010000001">
    <property type="protein sequence ID" value="MDN5212480.1"/>
    <property type="molecule type" value="Genomic_DNA"/>
</dbReference>
<comment type="caution">
    <text evidence="3">The sequence shown here is derived from an EMBL/GenBank/DDBJ whole genome shotgun (WGS) entry which is preliminary data.</text>
</comment>
<gene>
    <name evidence="3" type="ORF">QQ020_10505</name>
</gene>